<evidence type="ECO:0000259" key="2">
    <source>
        <dbReference type="Pfam" id="PF17919"/>
    </source>
</evidence>
<gene>
    <name evidence="3" type="ORF">MTR67_034980</name>
</gene>
<dbReference type="InterPro" id="IPR043502">
    <property type="entry name" value="DNA/RNA_pol_sf"/>
</dbReference>
<dbReference type="PANTHER" id="PTHR37984">
    <property type="entry name" value="PROTEIN CBG26694"/>
    <property type="match status" value="1"/>
</dbReference>
<proteinExistence type="predicted"/>
<evidence type="ECO:0000313" key="4">
    <source>
        <dbReference type="Proteomes" id="UP001234989"/>
    </source>
</evidence>
<sequence>MQCSSVVRPKKNGSLKMCIGYRLLNKVTIKNKYPIPGIHDLFDKLQVTRFFNKTNLISGYHQLRVRDNDILNIVFSTRYYRKFIEGFLSIAAILTNLTHKTVKFQWSDECEKSVLRLKTRLTTTLVLTLPEGSGGHVVYCDASSVGLGCVLMQQGKVIAYASRNIKVHRNNYLTHDLKLALIVFSLEMLRHYLYVVHDYMFTVKTADLIEDYARLYINEIVRLHGVPLSIISYRGEALMIGPDTVLQAMEKVQLIRDRKRTTWSRQKSYANVRIRDLEFEIDDWVS</sequence>
<evidence type="ECO:0000313" key="3">
    <source>
        <dbReference type="EMBL" id="WMV41595.1"/>
    </source>
</evidence>
<dbReference type="AlphaFoldDB" id="A0AAF0U9E4"/>
<dbReference type="PANTHER" id="PTHR37984:SF5">
    <property type="entry name" value="PROTEIN NYNRIN-LIKE"/>
    <property type="match status" value="1"/>
</dbReference>
<dbReference type="GO" id="GO:0003824">
    <property type="term" value="F:catalytic activity"/>
    <property type="evidence" value="ECO:0007669"/>
    <property type="project" value="UniProtKB-KW"/>
</dbReference>
<dbReference type="InterPro" id="IPR043128">
    <property type="entry name" value="Rev_trsase/Diguanyl_cyclase"/>
</dbReference>
<dbReference type="InterPro" id="IPR041577">
    <property type="entry name" value="RT_RNaseH_2"/>
</dbReference>
<feature type="domain" description="Reverse transcriptase/retrotransposon-derived protein RNase H-like" evidence="2">
    <location>
        <begin position="106"/>
        <end position="195"/>
    </location>
</feature>
<protein>
    <recommendedName>
        <fullName evidence="2">Reverse transcriptase/retrotransposon-derived protein RNase H-like domain-containing protein</fullName>
    </recommendedName>
</protein>
<reference evidence="3" key="1">
    <citation type="submission" date="2023-08" db="EMBL/GenBank/DDBJ databases">
        <title>A de novo genome assembly of Solanum verrucosum Schlechtendal, a Mexican diploid species geographically isolated from the other diploid A-genome species in potato relatives.</title>
        <authorList>
            <person name="Hosaka K."/>
        </authorList>
    </citation>
    <scope>NUCLEOTIDE SEQUENCE</scope>
    <source>
        <tissue evidence="3">Young leaves</tissue>
    </source>
</reference>
<evidence type="ECO:0000256" key="1">
    <source>
        <dbReference type="ARBA" id="ARBA00023268"/>
    </source>
</evidence>
<dbReference type="Gene3D" id="3.10.10.10">
    <property type="entry name" value="HIV Type 1 Reverse Transcriptase, subunit A, domain 1"/>
    <property type="match status" value="1"/>
</dbReference>
<keyword evidence="4" id="KW-1185">Reference proteome</keyword>
<dbReference type="Pfam" id="PF17919">
    <property type="entry name" value="RT_RNaseH_2"/>
    <property type="match status" value="1"/>
</dbReference>
<name>A0AAF0U9E4_SOLVR</name>
<dbReference type="SUPFAM" id="SSF56672">
    <property type="entry name" value="DNA/RNA polymerases"/>
    <property type="match status" value="1"/>
</dbReference>
<dbReference type="Proteomes" id="UP001234989">
    <property type="component" value="Chromosome 8"/>
</dbReference>
<dbReference type="Gene3D" id="3.30.70.270">
    <property type="match status" value="1"/>
</dbReference>
<dbReference type="EMBL" id="CP133619">
    <property type="protein sequence ID" value="WMV41595.1"/>
    <property type="molecule type" value="Genomic_DNA"/>
</dbReference>
<accession>A0AAF0U9E4</accession>
<dbReference type="InterPro" id="IPR050951">
    <property type="entry name" value="Retrovirus_Pol_polyprotein"/>
</dbReference>
<organism evidence="3 4">
    <name type="scientific">Solanum verrucosum</name>
    <dbReference type="NCBI Taxonomy" id="315347"/>
    <lineage>
        <taxon>Eukaryota</taxon>
        <taxon>Viridiplantae</taxon>
        <taxon>Streptophyta</taxon>
        <taxon>Embryophyta</taxon>
        <taxon>Tracheophyta</taxon>
        <taxon>Spermatophyta</taxon>
        <taxon>Magnoliopsida</taxon>
        <taxon>eudicotyledons</taxon>
        <taxon>Gunneridae</taxon>
        <taxon>Pentapetalae</taxon>
        <taxon>asterids</taxon>
        <taxon>lamiids</taxon>
        <taxon>Solanales</taxon>
        <taxon>Solanaceae</taxon>
        <taxon>Solanoideae</taxon>
        <taxon>Solaneae</taxon>
        <taxon>Solanum</taxon>
    </lineage>
</organism>
<keyword evidence="1" id="KW-0511">Multifunctional enzyme</keyword>